<sequence length="232" mass="26268">MISSSVVLSVLLIPIHAFPTYWRDDNTREVRRTEVMDEVEPRAPDFFLDDDPNGLDANEIYDSIMDNPEMERNEKKFFDPVPMVNVFRSEHSPTEIGFNAPPTDIPYAHPRGRVFESIKSLKARTPAPERTPPPISRPPFSIGFFGGRAAPPPLPLNTSRSFFGEIEGSSQRHPQPPPAPLMVFTRPAIVTPLAATEAPRRAKKLFWPVWKRNTIIWVRTPPPMQTTPSGYK</sequence>
<reference evidence="2" key="1">
    <citation type="submission" date="2023-10" db="EMBL/GenBank/DDBJ databases">
        <title>Genome assembly of Pristionchus species.</title>
        <authorList>
            <person name="Yoshida K."/>
            <person name="Sommer R.J."/>
        </authorList>
    </citation>
    <scope>NUCLEOTIDE SEQUENCE</scope>
    <source>
        <strain evidence="2">RS0144</strain>
    </source>
</reference>
<feature type="signal peptide" evidence="1">
    <location>
        <begin position="1"/>
        <end position="17"/>
    </location>
</feature>
<proteinExistence type="predicted"/>
<organism evidence="2 3">
    <name type="scientific">Pristionchus entomophagus</name>
    <dbReference type="NCBI Taxonomy" id="358040"/>
    <lineage>
        <taxon>Eukaryota</taxon>
        <taxon>Metazoa</taxon>
        <taxon>Ecdysozoa</taxon>
        <taxon>Nematoda</taxon>
        <taxon>Chromadorea</taxon>
        <taxon>Rhabditida</taxon>
        <taxon>Rhabditina</taxon>
        <taxon>Diplogasteromorpha</taxon>
        <taxon>Diplogasteroidea</taxon>
        <taxon>Neodiplogasteridae</taxon>
        <taxon>Pristionchus</taxon>
    </lineage>
</organism>
<dbReference type="Proteomes" id="UP001432027">
    <property type="component" value="Unassembled WGS sequence"/>
</dbReference>
<gene>
    <name evidence="2" type="ORF">PENTCL1PPCAC_27559</name>
</gene>
<keyword evidence="3" id="KW-1185">Reference proteome</keyword>
<evidence type="ECO:0000313" key="3">
    <source>
        <dbReference type="Proteomes" id="UP001432027"/>
    </source>
</evidence>
<feature type="chain" id="PRO_5043842896" evidence="1">
    <location>
        <begin position="18"/>
        <end position="232"/>
    </location>
</feature>
<dbReference type="AlphaFoldDB" id="A0AAV5UH86"/>
<protein>
    <submittedName>
        <fullName evidence="2">Uncharacterized protein</fullName>
    </submittedName>
</protein>
<evidence type="ECO:0000256" key="1">
    <source>
        <dbReference type="SAM" id="SignalP"/>
    </source>
</evidence>
<comment type="caution">
    <text evidence="2">The sequence shown here is derived from an EMBL/GenBank/DDBJ whole genome shotgun (WGS) entry which is preliminary data.</text>
</comment>
<dbReference type="EMBL" id="BTSX01000006">
    <property type="protein sequence ID" value="GMT05385.1"/>
    <property type="molecule type" value="Genomic_DNA"/>
</dbReference>
<keyword evidence="1" id="KW-0732">Signal</keyword>
<name>A0AAV5UH86_9BILA</name>
<evidence type="ECO:0000313" key="2">
    <source>
        <dbReference type="EMBL" id="GMT05385.1"/>
    </source>
</evidence>
<accession>A0AAV5UH86</accession>